<feature type="region of interest" description="Disordered" evidence="1">
    <location>
        <begin position="310"/>
        <end position="335"/>
    </location>
</feature>
<feature type="region of interest" description="Disordered" evidence="1">
    <location>
        <begin position="461"/>
        <end position="486"/>
    </location>
</feature>
<keyword evidence="3" id="KW-1185">Reference proteome</keyword>
<reference evidence="2" key="1">
    <citation type="submission" date="2023-03" db="EMBL/GenBank/DDBJ databases">
        <title>Massive genome expansion in bonnet fungi (Mycena s.s.) driven by repeated elements and novel gene families across ecological guilds.</title>
        <authorList>
            <consortium name="Lawrence Berkeley National Laboratory"/>
            <person name="Harder C.B."/>
            <person name="Miyauchi S."/>
            <person name="Viragh M."/>
            <person name="Kuo A."/>
            <person name="Thoen E."/>
            <person name="Andreopoulos B."/>
            <person name="Lu D."/>
            <person name="Skrede I."/>
            <person name="Drula E."/>
            <person name="Henrissat B."/>
            <person name="Morin E."/>
            <person name="Kohler A."/>
            <person name="Barry K."/>
            <person name="LaButti K."/>
            <person name="Morin E."/>
            <person name="Salamov A."/>
            <person name="Lipzen A."/>
            <person name="Mereny Z."/>
            <person name="Hegedus B."/>
            <person name="Baldrian P."/>
            <person name="Stursova M."/>
            <person name="Weitz H."/>
            <person name="Taylor A."/>
            <person name="Grigoriev I.V."/>
            <person name="Nagy L.G."/>
            <person name="Martin F."/>
            <person name="Kauserud H."/>
        </authorList>
    </citation>
    <scope>NUCLEOTIDE SEQUENCE</scope>
    <source>
        <strain evidence="2">CBHHK182m</strain>
    </source>
</reference>
<dbReference type="AlphaFoldDB" id="A0AAD7HBC4"/>
<feature type="region of interest" description="Disordered" evidence="1">
    <location>
        <begin position="351"/>
        <end position="371"/>
    </location>
</feature>
<evidence type="ECO:0000313" key="3">
    <source>
        <dbReference type="Proteomes" id="UP001215598"/>
    </source>
</evidence>
<evidence type="ECO:0000313" key="2">
    <source>
        <dbReference type="EMBL" id="KAJ7716840.1"/>
    </source>
</evidence>
<protein>
    <submittedName>
        <fullName evidence="2">Uncharacterized protein</fullName>
    </submittedName>
</protein>
<name>A0AAD7HBC4_9AGAR</name>
<sequence>MHGPRGHIALQYGGAIARIARETIADVDFLRQFDEAMYDDGDCLWDGRSEFAYWHEFLGEHEPDLVCGVYNVGTGVQNKHPLSPSGFNRIQWYRKREGHFANNVFIPATTTRWRKNMRFQHKMMESLEGYEHVAQDIIENAHQSVPIGLPCILATSVSAKLTTLAFIKTLSGRQSLIEALNGFKIATVSSSAFLGFNCILYHLLPQPPKTLGRGVSTLRDTSALSPLGTEAEAPDVCATGCNFKKDPRLCTVRLQRHKFGIDASHPPSSSSSSILERPPHARFHATYSFEPAGSGRYISKGSLDGEMKERNACGRTSTKRVRTRRKFPHPTPFPTTAQVERKLPNEKCRIAGGIPAPHACTPRRSKPVERRRRRVPNVAVIRDFDTAATAATIPIPLPQPSFPPRRLLPHALRQELKQLLSVLVLVQRQERHLRAAGGDGGGGQARLRTPSALRRSRGGVVVELGGGGRTDEGAGAEGVDEGDVPEGQVGYRMRVETLSARTLRHHMIPSRPSRLCQQPSSLFFCDLVDDHHLPRPPLT</sequence>
<proteinExistence type="predicted"/>
<evidence type="ECO:0000256" key="1">
    <source>
        <dbReference type="SAM" id="MobiDB-lite"/>
    </source>
</evidence>
<dbReference type="EMBL" id="JARKIB010000285">
    <property type="protein sequence ID" value="KAJ7716840.1"/>
    <property type="molecule type" value="Genomic_DNA"/>
</dbReference>
<feature type="compositionally biased region" description="Basic residues" evidence="1">
    <location>
        <begin position="361"/>
        <end position="371"/>
    </location>
</feature>
<organism evidence="2 3">
    <name type="scientific">Mycena metata</name>
    <dbReference type="NCBI Taxonomy" id="1033252"/>
    <lineage>
        <taxon>Eukaryota</taxon>
        <taxon>Fungi</taxon>
        <taxon>Dikarya</taxon>
        <taxon>Basidiomycota</taxon>
        <taxon>Agaricomycotina</taxon>
        <taxon>Agaricomycetes</taxon>
        <taxon>Agaricomycetidae</taxon>
        <taxon>Agaricales</taxon>
        <taxon>Marasmiineae</taxon>
        <taxon>Mycenaceae</taxon>
        <taxon>Mycena</taxon>
    </lineage>
</organism>
<dbReference type="Proteomes" id="UP001215598">
    <property type="component" value="Unassembled WGS sequence"/>
</dbReference>
<gene>
    <name evidence="2" type="ORF">B0H16DRAFT_1740936</name>
</gene>
<comment type="caution">
    <text evidence="2">The sequence shown here is derived from an EMBL/GenBank/DDBJ whole genome shotgun (WGS) entry which is preliminary data.</text>
</comment>
<feature type="compositionally biased region" description="Basic residues" evidence="1">
    <location>
        <begin position="317"/>
        <end position="328"/>
    </location>
</feature>
<accession>A0AAD7HBC4</accession>